<dbReference type="SUPFAM" id="SSF52172">
    <property type="entry name" value="CheY-like"/>
    <property type="match status" value="1"/>
</dbReference>
<dbReference type="GO" id="GO:0004673">
    <property type="term" value="F:protein histidine kinase activity"/>
    <property type="evidence" value="ECO:0007669"/>
    <property type="project" value="UniProtKB-EC"/>
</dbReference>
<evidence type="ECO:0000256" key="7">
    <source>
        <dbReference type="ARBA" id="ARBA00023012"/>
    </source>
</evidence>
<dbReference type="Gene3D" id="3.30.450.20">
    <property type="entry name" value="PAS domain"/>
    <property type="match status" value="1"/>
</dbReference>
<dbReference type="Proteomes" id="UP000503820">
    <property type="component" value="Unassembled WGS sequence"/>
</dbReference>
<keyword evidence="6" id="KW-0067">ATP-binding</keyword>
<dbReference type="SMART" id="SM00086">
    <property type="entry name" value="PAC"/>
    <property type="match status" value="1"/>
</dbReference>
<keyword evidence="4" id="KW-0547">Nucleotide-binding</keyword>
<dbReference type="Pfam" id="PF00072">
    <property type="entry name" value="Response_reg"/>
    <property type="match status" value="1"/>
</dbReference>
<keyword evidence="5" id="KW-0418">Kinase</keyword>
<dbReference type="Pfam" id="PF02518">
    <property type="entry name" value="HATPase_c"/>
    <property type="match status" value="1"/>
</dbReference>
<accession>A0A7J0BSU8</accession>
<evidence type="ECO:0000259" key="11">
    <source>
        <dbReference type="PROSITE" id="PS50110"/>
    </source>
</evidence>
<comment type="catalytic activity">
    <reaction evidence="1">
        <text>ATP + protein L-histidine = ADP + protein N-phospho-L-histidine.</text>
        <dbReference type="EC" id="2.7.13.3"/>
    </reaction>
</comment>
<evidence type="ECO:0000259" key="13">
    <source>
        <dbReference type="PROSITE" id="PS50113"/>
    </source>
</evidence>
<organism evidence="14 15">
    <name type="scientific">Desulfovibrio psychrotolerans</name>
    <dbReference type="NCBI Taxonomy" id="415242"/>
    <lineage>
        <taxon>Bacteria</taxon>
        <taxon>Pseudomonadati</taxon>
        <taxon>Thermodesulfobacteriota</taxon>
        <taxon>Desulfovibrionia</taxon>
        <taxon>Desulfovibrionales</taxon>
        <taxon>Desulfovibrionaceae</taxon>
        <taxon>Desulfovibrio</taxon>
    </lineage>
</organism>
<name>A0A7J0BSU8_9BACT</name>
<dbReference type="SMART" id="SM00448">
    <property type="entry name" value="REC"/>
    <property type="match status" value="1"/>
</dbReference>
<dbReference type="SMART" id="SM00387">
    <property type="entry name" value="HATPase_c"/>
    <property type="match status" value="1"/>
</dbReference>
<dbReference type="PROSITE" id="PS50113">
    <property type="entry name" value="PAC"/>
    <property type="match status" value="1"/>
</dbReference>
<feature type="domain" description="Response regulatory" evidence="11">
    <location>
        <begin position="405"/>
        <end position="521"/>
    </location>
</feature>
<evidence type="ECO:0000256" key="1">
    <source>
        <dbReference type="ARBA" id="ARBA00000085"/>
    </source>
</evidence>
<dbReference type="GO" id="GO:0000160">
    <property type="term" value="P:phosphorelay signal transduction system"/>
    <property type="evidence" value="ECO:0007669"/>
    <property type="project" value="UniProtKB-KW"/>
</dbReference>
<dbReference type="PANTHER" id="PTHR43065:SF46">
    <property type="entry name" value="C4-DICARBOXYLATE TRANSPORT SENSOR PROTEIN DCTB"/>
    <property type="match status" value="1"/>
</dbReference>
<dbReference type="EMBL" id="BLVP01000007">
    <property type="protein sequence ID" value="GFM36787.1"/>
    <property type="molecule type" value="Genomic_DNA"/>
</dbReference>
<gene>
    <name evidence="14" type="ORF">DSM19430T_14710</name>
</gene>
<dbReference type="PRINTS" id="PR00344">
    <property type="entry name" value="BCTRLSENSOR"/>
</dbReference>
<feature type="domain" description="PAS" evidence="12">
    <location>
        <begin position="18"/>
        <end position="55"/>
    </location>
</feature>
<proteinExistence type="predicted"/>
<evidence type="ECO:0000313" key="14">
    <source>
        <dbReference type="EMBL" id="GFM36787.1"/>
    </source>
</evidence>
<keyword evidence="7" id="KW-0902">Two-component regulatory system</keyword>
<dbReference type="GO" id="GO:0005524">
    <property type="term" value="F:ATP binding"/>
    <property type="evidence" value="ECO:0007669"/>
    <property type="project" value="UniProtKB-KW"/>
</dbReference>
<dbReference type="SUPFAM" id="SSF55874">
    <property type="entry name" value="ATPase domain of HSP90 chaperone/DNA topoisomerase II/histidine kinase"/>
    <property type="match status" value="1"/>
</dbReference>
<dbReference type="PROSITE" id="PS50110">
    <property type="entry name" value="RESPONSE_REGULATORY"/>
    <property type="match status" value="1"/>
</dbReference>
<dbReference type="SUPFAM" id="SSF55785">
    <property type="entry name" value="PYP-like sensor domain (PAS domain)"/>
    <property type="match status" value="1"/>
</dbReference>
<reference evidence="14 15" key="1">
    <citation type="submission" date="2020-05" db="EMBL/GenBank/DDBJ databases">
        <title>Draft genome sequence of Desulfovibrio psychrotolerans JS1T.</title>
        <authorList>
            <person name="Ueno A."/>
            <person name="Tamazawa S."/>
            <person name="Tamamura S."/>
            <person name="Murakami T."/>
            <person name="Kiyama T."/>
            <person name="Inomata H."/>
            <person name="Amano Y."/>
            <person name="Miyakawa K."/>
            <person name="Tamaki H."/>
            <person name="Naganuma T."/>
            <person name="Kaneko K."/>
        </authorList>
    </citation>
    <scope>NUCLEOTIDE SEQUENCE [LARGE SCALE GENOMIC DNA]</scope>
    <source>
        <strain evidence="14 15">JS1</strain>
    </source>
</reference>
<evidence type="ECO:0000256" key="4">
    <source>
        <dbReference type="ARBA" id="ARBA00022741"/>
    </source>
</evidence>
<dbReference type="InterPro" id="IPR011006">
    <property type="entry name" value="CheY-like_superfamily"/>
</dbReference>
<dbReference type="InterPro" id="IPR005467">
    <property type="entry name" value="His_kinase_dom"/>
</dbReference>
<evidence type="ECO:0000256" key="6">
    <source>
        <dbReference type="ARBA" id="ARBA00022840"/>
    </source>
</evidence>
<dbReference type="CDD" id="cd00130">
    <property type="entry name" value="PAS"/>
    <property type="match status" value="1"/>
</dbReference>
<dbReference type="InterPro" id="IPR004358">
    <property type="entry name" value="Sig_transdc_His_kin-like_C"/>
</dbReference>
<comment type="caution">
    <text evidence="14">The sequence shown here is derived from an EMBL/GenBank/DDBJ whole genome shotgun (WGS) entry which is preliminary data.</text>
</comment>
<dbReference type="EC" id="2.7.13.3" evidence="2"/>
<dbReference type="CDD" id="cd00156">
    <property type="entry name" value="REC"/>
    <property type="match status" value="1"/>
</dbReference>
<evidence type="ECO:0000256" key="9">
    <source>
        <dbReference type="SAM" id="MobiDB-lite"/>
    </source>
</evidence>
<feature type="domain" description="PAC" evidence="13">
    <location>
        <begin position="93"/>
        <end position="145"/>
    </location>
</feature>
<dbReference type="Gene3D" id="3.30.565.10">
    <property type="entry name" value="Histidine kinase-like ATPase, C-terminal domain"/>
    <property type="match status" value="1"/>
</dbReference>
<dbReference type="InterPro" id="IPR035965">
    <property type="entry name" value="PAS-like_dom_sf"/>
</dbReference>
<dbReference type="InterPro" id="IPR001610">
    <property type="entry name" value="PAC"/>
</dbReference>
<dbReference type="InterPro" id="IPR000700">
    <property type="entry name" value="PAS-assoc_C"/>
</dbReference>
<feature type="region of interest" description="Disordered" evidence="9">
    <location>
        <begin position="1"/>
        <end position="21"/>
    </location>
</feature>
<keyword evidence="3" id="KW-0808">Transferase</keyword>
<dbReference type="InterPro" id="IPR003594">
    <property type="entry name" value="HATPase_dom"/>
</dbReference>
<dbReference type="Gene3D" id="1.10.287.130">
    <property type="match status" value="1"/>
</dbReference>
<dbReference type="PROSITE" id="PS50112">
    <property type="entry name" value="PAS"/>
    <property type="match status" value="1"/>
</dbReference>
<dbReference type="AlphaFoldDB" id="A0A7J0BSU8"/>
<dbReference type="PROSITE" id="PS50109">
    <property type="entry name" value="HIS_KIN"/>
    <property type="match status" value="1"/>
</dbReference>
<dbReference type="NCBIfam" id="TIGR00229">
    <property type="entry name" value="sensory_box"/>
    <property type="match status" value="1"/>
</dbReference>
<dbReference type="InterPro" id="IPR036890">
    <property type="entry name" value="HATPase_C_sf"/>
</dbReference>
<feature type="domain" description="Histidine kinase" evidence="10">
    <location>
        <begin position="165"/>
        <end position="386"/>
    </location>
</feature>
<evidence type="ECO:0000256" key="8">
    <source>
        <dbReference type="PROSITE-ProRule" id="PRU00169"/>
    </source>
</evidence>
<dbReference type="PANTHER" id="PTHR43065">
    <property type="entry name" value="SENSOR HISTIDINE KINASE"/>
    <property type="match status" value="1"/>
</dbReference>
<evidence type="ECO:0000256" key="5">
    <source>
        <dbReference type="ARBA" id="ARBA00022777"/>
    </source>
</evidence>
<evidence type="ECO:0000256" key="3">
    <source>
        <dbReference type="ARBA" id="ARBA00022679"/>
    </source>
</evidence>
<evidence type="ECO:0000313" key="15">
    <source>
        <dbReference type="Proteomes" id="UP000503820"/>
    </source>
</evidence>
<evidence type="ECO:0000256" key="2">
    <source>
        <dbReference type="ARBA" id="ARBA00012438"/>
    </source>
</evidence>
<protein>
    <recommendedName>
        <fullName evidence="2">histidine kinase</fullName>
        <ecNumber evidence="2">2.7.13.3</ecNumber>
    </recommendedName>
</protein>
<dbReference type="RefSeq" id="WP_174409443.1">
    <property type="nucleotide sequence ID" value="NZ_BLVP01000007.1"/>
</dbReference>
<evidence type="ECO:0000259" key="10">
    <source>
        <dbReference type="PROSITE" id="PS50109"/>
    </source>
</evidence>
<keyword evidence="15" id="KW-1185">Reference proteome</keyword>
<dbReference type="InterPro" id="IPR001789">
    <property type="entry name" value="Sig_transdc_resp-reg_receiver"/>
</dbReference>
<dbReference type="Gene3D" id="3.40.50.2300">
    <property type="match status" value="1"/>
</dbReference>
<sequence length="526" mass="58171">MKDQHNSEETPPRLSPREDHDVRSFFDNAAEGMFRKSRTGTFLLVNPALARIFGYASPGDMLRRFPEERASILLDAPRFLSMLETLRAHGSVRDFEMQFRRRDGRLVWALINARAVYTTKGSIRYYEGSLVDITQRKEAEFQRLFIEEQTRQSQRLEAVSILAGGMAADFGTLLAPLVRNAEEALYRVPENHPAHGNLNAVLAAANRATSLMHQFLAISRQREGEKQPIPISPVITETLDDLRPALPQGVRLHEDLAVQPDTVLADAAHIRQVLEILMSNAVRAVDNNGDITVSLRNVELDERTAAFRADLSPGHYVRMTVQDTGCGMNEQTAARIFDPFFTTVEGAQGLGLSVAHGIARAHDGGITVLSEQGLGSTFCLYLPCHAREVDQSQPLGPAPRLGSERILVVDPDPGELRKWRGLLAPLGYRMDTISGSVEALRVFMESAATIDLVVTAFSLPQMNGLELARTLLGIRPEVQVALCRDPADPVTPDLARESGVCCVARKPMDTQSRLRLLETALDARQE</sequence>
<dbReference type="InterPro" id="IPR000014">
    <property type="entry name" value="PAS"/>
</dbReference>
<comment type="caution">
    <text evidence="8">Lacks conserved residue(s) required for the propagation of feature annotation.</text>
</comment>
<evidence type="ECO:0000259" key="12">
    <source>
        <dbReference type="PROSITE" id="PS50112"/>
    </source>
</evidence>
<dbReference type="Pfam" id="PF13426">
    <property type="entry name" value="PAS_9"/>
    <property type="match status" value="1"/>
</dbReference>